<dbReference type="InterPro" id="IPR051201">
    <property type="entry name" value="Chloro_Bact_Ser_Proteases"/>
</dbReference>
<dbReference type="Pfam" id="PF13365">
    <property type="entry name" value="Trypsin_2"/>
    <property type="match status" value="1"/>
</dbReference>
<evidence type="ECO:0008006" key="4">
    <source>
        <dbReference type="Google" id="ProtNLM"/>
    </source>
</evidence>
<evidence type="ECO:0000256" key="1">
    <source>
        <dbReference type="ARBA" id="ARBA00022670"/>
    </source>
</evidence>
<organism evidence="3">
    <name type="scientific">bioreactor metagenome</name>
    <dbReference type="NCBI Taxonomy" id="1076179"/>
    <lineage>
        <taxon>unclassified sequences</taxon>
        <taxon>metagenomes</taxon>
        <taxon>ecological metagenomes</taxon>
    </lineage>
</organism>
<comment type="caution">
    <text evidence="3">The sequence shown here is derived from an EMBL/GenBank/DDBJ whole genome shotgun (WGS) entry which is preliminary data.</text>
</comment>
<dbReference type="Gene3D" id="2.60.120.380">
    <property type="match status" value="1"/>
</dbReference>
<dbReference type="PANTHER" id="PTHR43343">
    <property type="entry name" value="PEPTIDASE S12"/>
    <property type="match status" value="1"/>
</dbReference>
<sequence>MMKKTVAFFLCIVLCVSFLPSPALAAGTARDTSLEETLASGLKSLGLFKGVSDTDFDLGREPSRAEALVMLIRVLGKESDALGGTWTHPFTDVASWADKYVGYAYQNGLTNGVSATLFGAGSASASMYLTFVLRALGYSDTNGADFTWDDPYTLAENVGILPGSVNLTAFWRADVVLISYAALPVTLKGSDQSLASKLIAAGVFTQQQYNACYDKSALNGQELNAKQIFTACSPAVFSLETYTSNGDSYGLASGFFIDESGIAVTNFHVLENAQSANAVLSDGTICTVEGVLLYDSDLDYAIIKVAGTGFSTIGIGDSGALESGETIYAIGNPEGLTNSISDGIVSNPSRQDLNGMIQITAPISSGSSGGALINVYGKAVGITAASYVDGQNLNFAVPINSVIPDEDLAAYEEKNGLTTLAACAAYIETQEYQSAPSLGELYMYEEEPNDTEKDAGYLFNGLTVVGYIDDEYDDVYLVQCNAKGTIGIVLISPAENKYVKDLKLTVSAYGQSTAAASSVYYESDDGTAARYLTYNVPKAGVYTIRVRSSALYKTANLDTDYAIYYLFKPEGAQTSDVSD</sequence>
<evidence type="ECO:0000313" key="3">
    <source>
        <dbReference type="EMBL" id="MPM11511.1"/>
    </source>
</evidence>
<dbReference type="SUPFAM" id="SSF50494">
    <property type="entry name" value="Trypsin-like serine proteases"/>
    <property type="match status" value="1"/>
</dbReference>
<evidence type="ECO:0000256" key="2">
    <source>
        <dbReference type="ARBA" id="ARBA00022801"/>
    </source>
</evidence>
<dbReference type="GO" id="GO:0006508">
    <property type="term" value="P:proteolysis"/>
    <property type="evidence" value="ECO:0007669"/>
    <property type="project" value="UniProtKB-KW"/>
</dbReference>
<proteinExistence type="predicted"/>
<accession>A0A644X6R8</accession>
<gene>
    <name evidence="3" type="ORF">SDC9_57857</name>
</gene>
<dbReference type="InterPro" id="IPR009003">
    <property type="entry name" value="Peptidase_S1_PA"/>
</dbReference>
<dbReference type="AlphaFoldDB" id="A0A644X6R8"/>
<keyword evidence="2" id="KW-0378">Hydrolase</keyword>
<dbReference type="GO" id="GO:0004252">
    <property type="term" value="F:serine-type endopeptidase activity"/>
    <property type="evidence" value="ECO:0007669"/>
    <property type="project" value="InterPro"/>
</dbReference>
<dbReference type="Gene3D" id="2.40.10.120">
    <property type="match status" value="1"/>
</dbReference>
<dbReference type="PANTHER" id="PTHR43343:SF3">
    <property type="entry name" value="PROTEASE DO-LIKE 8, CHLOROPLASTIC"/>
    <property type="match status" value="1"/>
</dbReference>
<keyword evidence="1" id="KW-0645">Protease</keyword>
<dbReference type="InterPro" id="IPR001940">
    <property type="entry name" value="Peptidase_S1C"/>
</dbReference>
<dbReference type="PRINTS" id="PR00834">
    <property type="entry name" value="PROTEASES2C"/>
</dbReference>
<reference evidence="3" key="1">
    <citation type="submission" date="2019-08" db="EMBL/GenBank/DDBJ databases">
        <authorList>
            <person name="Kucharzyk K."/>
            <person name="Murdoch R.W."/>
            <person name="Higgins S."/>
            <person name="Loffler F."/>
        </authorList>
    </citation>
    <scope>NUCLEOTIDE SEQUENCE</scope>
</reference>
<protein>
    <recommendedName>
        <fullName evidence="4">SLH domain-containing protein</fullName>
    </recommendedName>
</protein>
<name>A0A644X6R8_9ZZZZ</name>
<dbReference type="EMBL" id="VSSQ01001839">
    <property type="protein sequence ID" value="MPM11511.1"/>
    <property type="molecule type" value="Genomic_DNA"/>
</dbReference>